<evidence type="ECO:0000313" key="4">
    <source>
        <dbReference type="EMBL" id="TFH82383.1"/>
    </source>
</evidence>
<dbReference type="Gene3D" id="1.25.40.10">
    <property type="entry name" value="Tetratricopeptide repeat domain"/>
    <property type="match status" value="1"/>
</dbReference>
<dbReference type="InterPro" id="IPR011990">
    <property type="entry name" value="TPR-like_helical_dom_sf"/>
</dbReference>
<sequence length="703" mass="80449">MNDLLRGAADIGPFERVSPHEFLLAVLPRKDRSVSRTLLGEPDSGIIEAEQGAGLCDYLDIGLSAWLRSERDAPLPSARKFGAYSARVCEAMQWPLFFMLPRTQATLRTDRAIWLQWLRSLTLSAFRDPEYDYWQVLAAQQADNQLQFFWQSFAIEAGRTRSTRYLNLGLLALAKLPLSEEDSLRNLRLQVQALVSRYQHRKNLGVLAQEELAHCLNSVMVRNPSLSAAHYRDFLATFLTTLGNDKAESVLRLLGFSSTQGTRRYASTSPRPDYGLKPPGQPGDTDQVIESIRHSKSLLQAWQAIHRLISAHEDFLHKSGDAYHFLRVLDRGIRVLSDKYPLNDPEIQSRVFHWIRLALRLDPDEPRRWMLWELVLRRTDQPQRAQWVLWEMTRRFPENVHCRLELARLLAESSPNDALPQAHHLLQQVLQLDSENLHALSTLAQMAIRREDWPQALELSQKGLQIDPSDAACTLLLASAYARRGKQGDLQTAVEQLQRYNNRYSTNKSVENYIRRLQKRLVQGSSWYIEDEKPKAHEIVVPETDPAWLGFVESIRSWSAALTTGVEAELHSDDAQFIDRVLPLPLALRQALAKKQLDSDVLSNYEAATQLEFPLETSLWRYLQTLNSIESSPSDRNRAKKAVQARIEFEARDAEREKSSWSCYLTKEWNVLNSSDDSALATGTKWLKELLGRYQPLPAPLFA</sequence>
<evidence type="ECO:0000256" key="1">
    <source>
        <dbReference type="PROSITE-ProRule" id="PRU00339"/>
    </source>
</evidence>
<dbReference type="InterPro" id="IPR056413">
    <property type="entry name" value="TPR_CcmH_CycH"/>
</dbReference>
<protein>
    <recommendedName>
        <fullName evidence="3">Cytochrome c-type biogenesis protein H TPR domain-containing protein</fullName>
    </recommendedName>
</protein>
<dbReference type="AlphaFoldDB" id="A0A4Y8VPY6"/>
<evidence type="ECO:0000259" key="3">
    <source>
        <dbReference type="Pfam" id="PF23914"/>
    </source>
</evidence>
<dbReference type="SUPFAM" id="SSF48452">
    <property type="entry name" value="TPR-like"/>
    <property type="match status" value="1"/>
</dbReference>
<comment type="caution">
    <text evidence="4">The sequence shown here is derived from an EMBL/GenBank/DDBJ whole genome shotgun (WGS) entry which is preliminary data.</text>
</comment>
<evidence type="ECO:0000256" key="2">
    <source>
        <dbReference type="SAM" id="MobiDB-lite"/>
    </source>
</evidence>
<accession>A0A4Y8VPY6</accession>
<name>A0A4Y8VPY6_9PSED</name>
<proteinExistence type="predicted"/>
<organism evidence="4 5">
    <name type="scientific">Pseudomonas kribbensis</name>
    <dbReference type="NCBI Taxonomy" id="1628086"/>
    <lineage>
        <taxon>Bacteria</taxon>
        <taxon>Pseudomonadati</taxon>
        <taxon>Pseudomonadota</taxon>
        <taxon>Gammaproteobacteria</taxon>
        <taxon>Pseudomonadales</taxon>
        <taxon>Pseudomonadaceae</taxon>
        <taxon>Pseudomonas</taxon>
    </lineage>
</organism>
<keyword evidence="1" id="KW-0802">TPR repeat</keyword>
<feature type="repeat" description="TPR" evidence="1">
    <location>
        <begin position="437"/>
        <end position="470"/>
    </location>
</feature>
<dbReference type="Proteomes" id="UP000297555">
    <property type="component" value="Unassembled WGS sequence"/>
</dbReference>
<dbReference type="InterPro" id="IPR019734">
    <property type="entry name" value="TPR_rpt"/>
</dbReference>
<evidence type="ECO:0000313" key="5">
    <source>
        <dbReference type="Proteomes" id="UP000297555"/>
    </source>
</evidence>
<dbReference type="OrthoDB" id="7068557at2"/>
<gene>
    <name evidence="4" type="ORF">E4J90_06695</name>
</gene>
<feature type="domain" description="Cytochrome c-type biogenesis protein H TPR" evidence="3">
    <location>
        <begin position="340"/>
        <end position="458"/>
    </location>
</feature>
<reference evidence="4 5" key="1">
    <citation type="submission" date="2019-03" db="EMBL/GenBank/DDBJ databases">
        <title>Draft genome sequence of humic substances-degrading Pseudomonas kribbensis CHA-19 from forest soil.</title>
        <authorList>
            <person name="Kim D."/>
        </authorList>
    </citation>
    <scope>NUCLEOTIDE SEQUENCE [LARGE SCALE GENOMIC DNA]</scope>
    <source>
        <strain evidence="4 5">CHA-19</strain>
    </source>
</reference>
<feature type="region of interest" description="Disordered" evidence="2">
    <location>
        <begin position="262"/>
        <end position="284"/>
    </location>
</feature>
<dbReference type="PROSITE" id="PS50005">
    <property type="entry name" value="TPR"/>
    <property type="match status" value="1"/>
</dbReference>
<dbReference type="EMBL" id="SPDQ01000010">
    <property type="protein sequence ID" value="TFH82383.1"/>
    <property type="molecule type" value="Genomic_DNA"/>
</dbReference>
<dbReference type="Pfam" id="PF23914">
    <property type="entry name" value="TPR_CcmH_CycH"/>
    <property type="match status" value="1"/>
</dbReference>
<dbReference type="RefSeq" id="WP_134825824.1">
    <property type="nucleotide sequence ID" value="NZ_SPDQ01000010.1"/>
</dbReference>